<proteinExistence type="predicted"/>
<feature type="region of interest" description="Disordered" evidence="1">
    <location>
        <begin position="1"/>
        <end position="33"/>
    </location>
</feature>
<protein>
    <submittedName>
        <fullName evidence="2">Uncharacterized protein</fullName>
    </submittedName>
</protein>
<feature type="compositionally biased region" description="Basic residues" evidence="1">
    <location>
        <begin position="23"/>
        <end position="33"/>
    </location>
</feature>
<feature type="compositionally biased region" description="Basic residues" evidence="1">
    <location>
        <begin position="1"/>
        <end position="10"/>
    </location>
</feature>
<keyword evidence="3" id="KW-1185">Reference proteome</keyword>
<accession>A0A5C6AMS1</accession>
<dbReference type="Proteomes" id="UP000320176">
    <property type="component" value="Unassembled WGS sequence"/>
</dbReference>
<sequence>MGSKRNHSIHRLFSSVSSSESKRRSRSQNRNRRRRLAASFESLEARNLLTFAIDLFADINQFGQSSFASDMVELNGDIYFAADDGISGTELWRSDGTAEGTVRIVDILPGLDGSAPSELTVVGNEVFFTALDELDEVDLWKTDGTESGTVKVYDANEDGTYFLENLTESGGKLFFTAYQEATSYELWVSDGTAAGTVLVKDINSDAYAFEGPRELTDVNGVLFFTSYDNSGDNRELWKSDGTFAGTVMVKEIGIDLGDPLDPLDDDPTLGSDPNQLTNINGVLYFSADNGQNGQELFRSGGDAASTVMVADLNPLGDSYPHELTAFNGKVFFVADDGVTGNQLFSSDGNTIELVANTAGGSSESNPSGLTVVGSELFFAAEGLVPAKSLTAVAPALTSSNSRVGSSRAGIVNSVALPNSGVLLAATSSAAFTTTTQQGTNDGPGWVSATATVGTQDPVNGDVQLTTIGKNDLYIQDIDPGDLSVDAWEWTLSDPGGLHDISFTGFASGNEFNDAADGILFELFVNGSATRSGFTEVFGDELDNWFGTRDSGNIDLFFTGGASITTATVRMTLRRDGGAEVFAANSNEAILVNAMLTADLHSATPTLVPSGPELHKTNGTALGTVMVKDIAADVGSFPSQLTESGGLLYFSADDVITGGRELWVSDGTLVGTNMVLDSRPGVDDQGAPLDGDPEQLIDIAGTLFFTTEDQWRDRELWSNSGGTFDLVKDINPTTASANVNSLIPVGNLIYFAANDGIHGEALWVADTVAETVQMVADVTDSPMDNISGLMEFNGKIVFFNDSAGMNGGVYIASVADPAQRISTATPIEFNARGDLFAESNGFIYFVADHATAGEEIWRTDGVADAVMQVDVYSGATSSSPRELIDFNNRLYFTSDDPLTGVEVRSTDGTFVSSFDVNGQSGMGGPPSNSSDPTELTVSGGVLYFTADDGLEGRELWRVNSPSFFSKVADLRAGSGSNPSGLTDVGGTLYFAADNGTDGVEPYSTTGSTASTAQVRNIASGVASSNPSGFFGFGGNVYFAADNGVDGTELWATDATPAGANQVADVQMGAIGSNPEPMIATAQRLLFAANGNAGFDREIWATDGTAAKTILVEDLNPGVYAGSTPVETIEVNGQVFFVADNGLSGRELFRLTEQAPVATTIAVSAVDGVFPVVGATQRSQVDKVSLVFDSVVDIDPASISLRNRNTDTVVTSVQVNQSVQDGQTILELTFGAGPSVNQRDVLGTTGLKNSLADGNYELIILATGVSSIESGRQMAVDLVHGDSDDDWFYRHFGDFDGDRDTDIQDYTRFLSTFRQTSMGPNYIAVFDFEGDGDTDIQDFTQLLGRFRIRRNFI</sequence>
<dbReference type="SUPFAM" id="SSF63446">
    <property type="entry name" value="Type I dockerin domain"/>
    <property type="match status" value="1"/>
</dbReference>
<reference evidence="2 3" key="1">
    <citation type="submission" date="2019-02" db="EMBL/GenBank/DDBJ databases">
        <title>Deep-cultivation of Planctomycetes and their phenomic and genomic characterization uncovers novel biology.</title>
        <authorList>
            <person name="Wiegand S."/>
            <person name="Jogler M."/>
            <person name="Boedeker C."/>
            <person name="Pinto D."/>
            <person name="Vollmers J."/>
            <person name="Rivas-Marin E."/>
            <person name="Kohn T."/>
            <person name="Peeters S.H."/>
            <person name="Heuer A."/>
            <person name="Rast P."/>
            <person name="Oberbeckmann S."/>
            <person name="Bunk B."/>
            <person name="Jeske O."/>
            <person name="Meyerdierks A."/>
            <person name="Storesund J.E."/>
            <person name="Kallscheuer N."/>
            <person name="Luecker S."/>
            <person name="Lage O.M."/>
            <person name="Pohl T."/>
            <person name="Merkel B.J."/>
            <person name="Hornburger P."/>
            <person name="Mueller R.-W."/>
            <person name="Bruemmer F."/>
            <person name="Labrenz M."/>
            <person name="Spormann A.M."/>
            <person name="Op Den Camp H."/>
            <person name="Overmann J."/>
            <person name="Amann R."/>
            <person name="Jetten M.S.M."/>
            <person name="Mascher T."/>
            <person name="Medema M.H."/>
            <person name="Devos D.P."/>
            <person name="Kaster A.-K."/>
            <person name="Ovreas L."/>
            <person name="Rohde M."/>
            <person name="Galperin M.Y."/>
            <person name="Jogler C."/>
        </authorList>
    </citation>
    <scope>NUCLEOTIDE SEQUENCE [LARGE SCALE GENOMIC DNA]</scope>
    <source>
        <strain evidence="2 3">Pla52n</strain>
    </source>
</reference>
<dbReference type="EMBL" id="SJPN01000005">
    <property type="protein sequence ID" value="TWU01315.1"/>
    <property type="molecule type" value="Genomic_DNA"/>
</dbReference>
<dbReference type="Gene3D" id="1.10.1330.10">
    <property type="entry name" value="Dockerin domain"/>
    <property type="match status" value="1"/>
</dbReference>
<gene>
    <name evidence="2" type="ORF">Pla52n_46890</name>
</gene>
<evidence type="ECO:0000256" key="1">
    <source>
        <dbReference type="SAM" id="MobiDB-lite"/>
    </source>
</evidence>
<dbReference type="RefSeq" id="WP_146521750.1">
    <property type="nucleotide sequence ID" value="NZ_SJPN01000005.1"/>
</dbReference>
<organism evidence="2 3">
    <name type="scientific">Stieleria varia</name>
    <dbReference type="NCBI Taxonomy" id="2528005"/>
    <lineage>
        <taxon>Bacteria</taxon>
        <taxon>Pseudomonadati</taxon>
        <taxon>Planctomycetota</taxon>
        <taxon>Planctomycetia</taxon>
        <taxon>Pirellulales</taxon>
        <taxon>Pirellulaceae</taxon>
        <taxon>Stieleria</taxon>
    </lineage>
</organism>
<dbReference type="GO" id="GO:0000272">
    <property type="term" value="P:polysaccharide catabolic process"/>
    <property type="evidence" value="ECO:0007669"/>
    <property type="project" value="InterPro"/>
</dbReference>
<comment type="caution">
    <text evidence="2">The sequence shown here is derived from an EMBL/GenBank/DDBJ whole genome shotgun (WGS) entry which is preliminary data.</text>
</comment>
<dbReference type="OrthoDB" id="5242130at2"/>
<name>A0A5C6AMS1_9BACT</name>
<evidence type="ECO:0000313" key="2">
    <source>
        <dbReference type="EMBL" id="TWU01315.1"/>
    </source>
</evidence>
<dbReference type="InterPro" id="IPR036439">
    <property type="entry name" value="Dockerin_dom_sf"/>
</dbReference>
<dbReference type="NCBIfam" id="TIGR04534">
    <property type="entry name" value="ELWxxDGT_rpt"/>
    <property type="match status" value="1"/>
</dbReference>
<dbReference type="SUPFAM" id="SSF63825">
    <property type="entry name" value="YWTD domain"/>
    <property type="match status" value="1"/>
</dbReference>
<evidence type="ECO:0000313" key="3">
    <source>
        <dbReference type="Proteomes" id="UP000320176"/>
    </source>
</evidence>
<dbReference type="InterPro" id="IPR030916">
    <property type="entry name" value="ELWxxDGT_rpt"/>
</dbReference>